<dbReference type="EnsemblMetazoa" id="CJA14069.1">
    <property type="protein sequence ID" value="CJA14069.1"/>
    <property type="gene ID" value="WBGene00133273"/>
</dbReference>
<dbReference type="AlphaFoldDB" id="A0A8R1DYE8"/>
<proteinExistence type="predicted"/>
<sequence>MSSSKCGLGPLVEEEPNVESQPIASSASATTTPVLQRLQRQRKISEEASRPCQIRATPSKSTDGASIANNHRSSSRKTVRRRTSSLAQPDGLSVLNTYTRSDQTAVTTRTF</sequence>
<feature type="compositionally biased region" description="Basic residues" evidence="1">
    <location>
        <begin position="73"/>
        <end position="83"/>
    </location>
</feature>
<evidence type="ECO:0000313" key="2">
    <source>
        <dbReference type="EnsemblMetazoa" id="CJA14069.1"/>
    </source>
</evidence>
<feature type="compositionally biased region" description="Polar residues" evidence="1">
    <location>
        <begin position="18"/>
        <end position="34"/>
    </location>
</feature>
<evidence type="ECO:0000313" key="3">
    <source>
        <dbReference type="Proteomes" id="UP000005237"/>
    </source>
</evidence>
<organism evidence="2 3">
    <name type="scientific">Caenorhabditis japonica</name>
    <dbReference type="NCBI Taxonomy" id="281687"/>
    <lineage>
        <taxon>Eukaryota</taxon>
        <taxon>Metazoa</taxon>
        <taxon>Ecdysozoa</taxon>
        <taxon>Nematoda</taxon>
        <taxon>Chromadorea</taxon>
        <taxon>Rhabditida</taxon>
        <taxon>Rhabditina</taxon>
        <taxon>Rhabditomorpha</taxon>
        <taxon>Rhabditoidea</taxon>
        <taxon>Rhabditidae</taxon>
        <taxon>Peloderinae</taxon>
        <taxon>Caenorhabditis</taxon>
    </lineage>
</organism>
<reference evidence="2" key="2">
    <citation type="submission" date="2022-06" db="UniProtKB">
        <authorList>
            <consortium name="EnsemblMetazoa"/>
        </authorList>
    </citation>
    <scope>IDENTIFICATION</scope>
    <source>
        <strain evidence="2">DF5081</strain>
    </source>
</reference>
<keyword evidence="3" id="KW-1185">Reference proteome</keyword>
<feature type="region of interest" description="Disordered" evidence="1">
    <location>
        <begin position="1"/>
        <end position="95"/>
    </location>
</feature>
<evidence type="ECO:0000256" key="1">
    <source>
        <dbReference type="SAM" id="MobiDB-lite"/>
    </source>
</evidence>
<dbReference type="Proteomes" id="UP000005237">
    <property type="component" value="Unassembled WGS sequence"/>
</dbReference>
<feature type="compositionally biased region" description="Polar residues" evidence="1">
    <location>
        <begin position="56"/>
        <end position="71"/>
    </location>
</feature>
<accession>A0A8R1DYE8</accession>
<reference evidence="3" key="1">
    <citation type="submission" date="2010-08" db="EMBL/GenBank/DDBJ databases">
        <authorList>
            <consortium name="Caenorhabditis japonica Sequencing Consortium"/>
            <person name="Wilson R.K."/>
        </authorList>
    </citation>
    <scope>NUCLEOTIDE SEQUENCE [LARGE SCALE GENOMIC DNA]</scope>
    <source>
        <strain evidence="3">DF5081</strain>
    </source>
</reference>
<protein>
    <submittedName>
        <fullName evidence="2">Uncharacterized protein</fullName>
    </submittedName>
</protein>
<name>A0A8R1DYE8_CAEJA</name>